<keyword evidence="1" id="KW-1133">Transmembrane helix</keyword>
<comment type="caution">
    <text evidence="2">The sequence shown here is derived from an EMBL/GenBank/DDBJ whole genome shotgun (WGS) entry which is preliminary data.</text>
</comment>
<keyword evidence="1" id="KW-0812">Transmembrane</keyword>
<dbReference type="AlphaFoldDB" id="A0A7W8IHI3"/>
<keyword evidence="3" id="KW-1185">Reference proteome</keyword>
<feature type="transmembrane region" description="Helical" evidence="1">
    <location>
        <begin position="6"/>
        <end position="26"/>
    </location>
</feature>
<gene>
    <name evidence="2" type="ORF">HDF09_001030</name>
</gene>
<accession>A0A7W8IHI3</accession>
<organism evidence="2 3">
    <name type="scientific">Tunturiibacter empetritectus</name>
    <dbReference type="NCBI Taxonomy" id="3069691"/>
    <lineage>
        <taxon>Bacteria</taxon>
        <taxon>Pseudomonadati</taxon>
        <taxon>Acidobacteriota</taxon>
        <taxon>Terriglobia</taxon>
        <taxon>Terriglobales</taxon>
        <taxon>Acidobacteriaceae</taxon>
        <taxon>Tunturiibacter</taxon>
    </lineage>
</organism>
<dbReference type="Proteomes" id="UP000568106">
    <property type="component" value="Unassembled WGS sequence"/>
</dbReference>
<dbReference type="EMBL" id="JACHDY010000001">
    <property type="protein sequence ID" value="MBB5316380.1"/>
    <property type="molecule type" value="Genomic_DNA"/>
</dbReference>
<reference evidence="2" key="1">
    <citation type="submission" date="2020-08" db="EMBL/GenBank/DDBJ databases">
        <title>Genomic Encyclopedia of Type Strains, Phase IV (KMG-V): Genome sequencing to study the core and pangenomes of soil and plant-associated prokaryotes.</title>
        <authorList>
            <person name="Whitman W."/>
        </authorList>
    </citation>
    <scope>NUCLEOTIDE SEQUENCE [LARGE SCALE GENOMIC DNA]</scope>
    <source>
        <strain evidence="2">M8UP27</strain>
    </source>
</reference>
<evidence type="ECO:0000313" key="3">
    <source>
        <dbReference type="Proteomes" id="UP000568106"/>
    </source>
</evidence>
<sequence length="66" mass="7512">MENITLVYIALALIYAMVTTYMFLYTTHLHPNERTMALKGRPPVSKEEGIAVATLEKERLHKTGSF</sequence>
<keyword evidence="1" id="KW-0472">Membrane</keyword>
<evidence type="ECO:0000313" key="2">
    <source>
        <dbReference type="EMBL" id="MBB5316380.1"/>
    </source>
</evidence>
<evidence type="ECO:0000256" key="1">
    <source>
        <dbReference type="SAM" id="Phobius"/>
    </source>
</evidence>
<name>A0A7W8IHI3_9BACT</name>
<proteinExistence type="predicted"/>
<protein>
    <submittedName>
        <fullName evidence="2">Uncharacterized protein</fullName>
    </submittedName>
</protein>